<sequence>MVGQITPIQNGTYNTRSAMIGDDGLGLGPQYSAAAAVHSRVHHGEGSDRVICIDYWVSGCSTQAYCSGCHSESWEGRTVICDDYWVSGSVLEACSGCHFRIPQGRGRTVICLLTIGSLGTVLELLQRLSFRVPTGEVGH</sequence>
<reference evidence="1 2" key="1">
    <citation type="journal article" date="2019" name="Sci. Rep.">
        <title>Orb-weaving spider Araneus ventricosus genome elucidates the spidroin gene catalogue.</title>
        <authorList>
            <person name="Kono N."/>
            <person name="Nakamura H."/>
            <person name="Ohtoshi R."/>
            <person name="Moran D.A.P."/>
            <person name="Shinohara A."/>
            <person name="Yoshida Y."/>
            <person name="Fujiwara M."/>
            <person name="Mori M."/>
            <person name="Tomita M."/>
            <person name="Arakawa K."/>
        </authorList>
    </citation>
    <scope>NUCLEOTIDE SEQUENCE [LARGE SCALE GENOMIC DNA]</scope>
</reference>
<name>A0A4Y2KP62_ARAVE</name>
<organism evidence="1 2">
    <name type="scientific">Araneus ventricosus</name>
    <name type="common">Orbweaver spider</name>
    <name type="synonym">Epeira ventricosa</name>
    <dbReference type="NCBI Taxonomy" id="182803"/>
    <lineage>
        <taxon>Eukaryota</taxon>
        <taxon>Metazoa</taxon>
        <taxon>Ecdysozoa</taxon>
        <taxon>Arthropoda</taxon>
        <taxon>Chelicerata</taxon>
        <taxon>Arachnida</taxon>
        <taxon>Araneae</taxon>
        <taxon>Araneomorphae</taxon>
        <taxon>Entelegynae</taxon>
        <taxon>Araneoidea</taxon>
        <taxon>Araneidae</taxon>
        <taxon>Araneus</taxon>
    </lineage>
</organism>
<keyword evidence="2" id="KW-1185">Reference proteome</keyword>
<proteinExistence type="predicted"/>
<protein>
    <submittedName>
        <fullName evidence="1">Uncharacterized protein</fullName>
    </submittedName>
</protein>
<accession>A0A4Y2KP62</accession>
<comment type="caution">
    <text evidence="1">The sequence shown here is derived from an EMBL/GenBank/DDBJ whole genome shotgun (WGS) entry which is preliminary data.</text>
</comment>
<gene>
    <name evidence="1" type="ORF">AVEN_157161_1</name>
</gene>
<dbReference type="EMBL" id="BGPR01004862">
    <property type="protein sequence ID" value="GBN04171.1"/>
    <property type="molecule type" value="Genomic_DNA"/>
</dbReference>
<evidence type="ECO:0000313" key="1">
    <source>
        <dbReference type="EMBL" id="GBN04171.1"/>
    </source>
</evidence>
<evidence type="ECO:0000313" key="2">
    <source>
        <dbReference type="Proteomes" id="UP000499080"/>
    </source>
</evidence>
<dbReference type="AlphaFoldDB" id="A0A4Y2KP62"/>
<dbReference type="Proteomes" id="UP000499080">
    <property type="component" value="Unassembled WGS sequence"/>
</dbReference>